<evidence type="ECO:0000313" key="3">
    <source>
        <dbReference type="Proteomes" id="UP000681967"/>
    </source>
</evidence>
<feature type="non-terminal residue" evidence="1">
    <location>
        <position position="38"/>
    </location>
</feature>
<organism evidence="1 3">
    <name type="scientific">Rotaria magnacalcarata</name>
    <dbReference type="NCBI Taxonomy" id="392030"/>
    <lineage>
        <taxon>Eukaryota</taxon>
        <taxon>Metazoa</taxon>
        <taxon>Spiralia</taxon>
        <taxon>Gnathifera</taxon>
        <taxon>Rotifera</taxon>
        <taxon>Eurotatoria</taxon>
        <taxon>Bdelloidea</taxon>
        <taxon>Philodinida</taxon>
        <taxon>Philodinidae</taxon>
        <taxon>Rotaria</taxon>
    </lineage>
</organism>
<dbReference type="EMBL" id="CAJOBH010071999">
    <property type="protein sequence ID" value="CAF4476391.1"/>
    <property type="molecule type" value="Genomic_DNA"/>
</dbReference>
<reference evidence="1" key="1">
    <citation type="submission" date="2021-02" db="EMBL/GenBank/DDBJ databases">
        <authorList>
            <person name="Nowell W R."/>
        </authorList>
    </citation>
    <scope>NUCLEOTIDE SEQUENCE</scope>
</reference>
<proteinExistence type="predicted"/>
<dbReference type="Proteomes" id="UP000681967">
    <property type="component" value="Unassembled WGS sequence"/>
</dbReference>
<evidence type="ECO:0000313" key="1">
    <source>
        <dbReference type="EMBL" id="CAF4476391.1"/>
    </source>
</evidence>
<dbReference type="EMBL" id="CAJOBJ010139205">
    <property type="protein sequence ID" value="CAF4755553.1"/>
    <property type="molecule type" value="Genomic_DNA"/>
</dbReference>
<evidence type="ECO:0000313" key="2">
    <source>
        <dbReference type="EMBL" id="CAF4755553.1"/>
    </source>
</evidence>
<name>A0A8S2X387_9BILA</name>
<accession>A0A8S2X387</accession>
<gene>
    <name evidence="1" type="ORF">BYL167_LOCUS34908</name>
    <name evidence="2" type="ORF">GIL414_LOCUS45332</name>
</gene>
<comment type="caution">
    <text evidence="1">The sequence shown here is derived from an EMBL/GenBank/DDBJ whole genome shotgun (WGS) entry which is preliminary data.</text>
</comment>
<sequence>MDLLQFNYLVDDCGDASDELSCHHNTTLTCANQTSHCD</sequence>
<protein>
    <submittedName>
        <fullName evidence="1">Uncharacterized protein</fullName>
    </submittedName>
</protein>
<dbReference type="AlphaFoldDB" id="A0A8S2X387"/>
<dbReference type="Proteomes" id="UP000681720">
    <property type="component" value="Unassembled WGS sequence"/>
</dbReference>